<keyword evidence="4 6" id="KW-0503">Monooxygenase</keyword>
<evidence type="ECO:0000256" key="2">
    <source>
        <dbReference type="ARBA" id="ARBA00022643"/>
    </source>
</evidence>
<keyword evidence="1" id="KW-0285">Flavoprotein</keyword>
<gene>
    <name evidence="6" type="ORF">AVDCRST_MAG54-3358</name>
</gene>
<dbReference type="EMBL" id="CADCTH010000432">
    <property type="protein sequence ID" value="CAA9277575.1"/>
    <property type="molecule type" value="Genomic_DNA"/>
</dbReference>
<sequence>MSHPVEVAWFAALCDDDYEWLGVPDPLLRSTWEHCRTITLAAERYGYDNILLPSGYALGIDSVAFAAGVAAMTERIRLLLAAGVGALVAPQLARQLATIDQQAGGRLTINVISSDVPGERLPSDARYRRTLEVMAVLRDLLDGKTVDFHGEFVDLTVEPPRVTMDGRGCPPYYFGGLSDEARACAAAGADVYLTWPDTTDGLVETIDDLRARATALGRSLRFGWRSHVIVRDTESEARAAARRLLSRLDDDEGARIRSRSLDSTSAGVRRQAELREEADDEGYVERHLWTGVGRARSGAGAAIVGDPDQVLGKLEELRDVGVDAFILSGYPHLAECDLFARHVLPRLPHAPLVVAPSPVVVP</sequence>
<keyword evidence="3" id="KW-0560">Oxidoreductase</keyword>
<organism evidence="6">
    <name type="scientific">uncultured Actinomycetospora sp</name>
    <dbReference type="NCBI Taxonomy" id="1135996"/>
    <lineage>
        <taxon>Bacteria</taxon>
        <taxon>Bacillati</taxon>
        <taxon>Actinomycetota</taxon>
        <taxon>Actinomycetes</taxon>
        <taxon>Pseudonocardiales</taxon>
        <taxon>Pseudonocardiaceae</taxon>
        <taxon>Actinomycetospora</taxon>
        <taxon>environmental samples</taxon>
    </lineage>
</organism>
<dbReference type="Pfam" id="PF00296">
    <property type="entry name" value="Bac_luciferase"/>
    <property type="match status" value="1"/>
</dbReference>
<name>A0A6J4JF60_9PSEU</name>
<dbReference type="GO" id="GO:0046306">
    <property type="term" value="P:alkanesulfonate catabolic process"/>
    <property type="evidence" value="ECO:0007669"/>
    <property type="project" value="TreeGrafter"/>
</dbReference>
<dbReference type="AlphaFoldDB" id="A0A6J4JF60"/>
<accession>A0A6J4JF60</accession>
<reference evidence="6" key="1">
    <citation type="submission" date="2020-02" db="EMBL/GenBank/DDBJ databases">
        <authorList>
            <person name="Meier V. D."/>
        </authorList>
    </citation>
    <scope>NUCLEOTIDE SEQUENCE</scope>
    <source>
        <strain evidence="6">AVDCRST_MAG54</strain>
    </source>
</reference>
<evidence type="ECO:0000313" key="6">
    <source>
        <dbReference type="EMBL" id="CAA9277575.1"/>
    </source>
</evidence>
<evidence type="ECO:0000256" key="4">
    <source>
        <dbReference type="ARBA" id="ARBA00023033"/>
    </source>
</evidence>
<evidence type="ECO:0000259" key="5">
    <source>
        <dbReference type="Pfam" id="PF00296"/>
    </source>
</evidence>
<dbReference type="InterPro" id="IPR036661">
    <property type="entry name" value="Luciferase-like_sf"/>
</dbReference>
<evidence type="ECO:0000256" key="3">
    <source>
        <dbReference type="ARBA" id="ARBA00023002"/>
    </source>
</evidence>
<evidence type="ECO:0000256" key="1">
    <source>
        <dbReference type="ARBA" id="ARBA00022630"/>
    </source>
</evidence>
<feature type="domain" description="Luciferase-like" evidence="5">
    <location>
        <begin position="31"/>
        <end position="323"/>
    </location>
</feature>
<dbReference type="PANTHER" id="PTHR42847:SF4">
    <property type="entry name" value="ALKANESULFONATE MONOOXYGENASE-RELATED"/>
    <property type="match status" value="1"/>
</dbReference>
<proteinExistence type="predicted"/>
<protein>
    <submittedName>
        <fullName evidence="6">Aliphatic sulfonate monooxygenase family, FMNH2-or F420-dependent</fullName>
    </submittedName>
</protein>
<dbReference type="GO" id="GO:0008726">
    <property type="term" value="F:alkanesulfonate monooxygenase activity"/>
    <property type="evidence" value="ECO:0007669"/>
    <property type="project" value="TreeGrafter"/>
</dbReference>
<keyword evidence="2" id="KW-0288">FMN</keyword>
<dbReference type="InterPro" id="IPR011251">
    <property type="entry name" value="Luciferase-like_dom"/>
</dbReference>
<dbReference type="SUPFAM" id="SSF51679">
    <property type="entry name" value="Bacterial luciferase-like"/>
    <property type="match status" value="1"/>
</dbReference>
<dbReference type="PANTHER" id="PTHR42847">
    <property type="entry name" value="ALKANESULFONATE MONOOXYGENASE"/>
    <property type="match status" value="1"/>
</dbReference>
<dbReference type="InterPro" id="IPR050172">
    <property type="entry name" value="SsuD_RutA_monooxygenase"/>
</dbReference>
<dbReference type="Gene3D" id="3.20.20.30">
    <property type="entry name" value="Luciferase-like domain"/>
    <property type="match status" value="1"/>
</dbReference>